<evidence type="ECO:0000256" key="8">
    <source>
        <dbReference type="ARBA" id="ARBA00023277"/>
    </source>
</evidence>
<keyword evidence="7 9" id="KW-0630">Potassium</keyword>
<evidence type="ECO:0000256" key="1">
    <source>
        <dbReference type="ARBA" id="ARBA00022679"/>
    </source>
</evidence>
<keyword evidence="4 9" id="KW-0418">Kinase</keyword>
<comment type="cofactor">
    <cofactor evidence="9">
        <name>Mg(2+)</name>
        <dbReference type="ChEBI" id="CHEBI:18420"/>
    </cofactor>
    <text evidence="9">Requires a divalent cation, most likely magnesium in vivo, as an electrophilic catalyst to aid phosphoryl group transfer. It is the chelate of the metal and the nucleotide that is the actual substrate.</text>
</comment>
<dbReference type="GO" id="GO:0005737">
    <property type="term" value="C:cytoplasm"/>
    <property type="evidence" value="ECO:0007669"/>
    <property type="project" value="UniProtKB-SubCell"/>
</dbReference>
<evidence type="ECO:0000256" key="3">
    <source>
        <dbReference type="ARBA" id="ARBA00022741"/>
    </source>
</evidence>
<dbReference type="CDD" id="cd01174">
    <property type="entry name" value="ribokinase"/>
    <property type="match status" value="1"/>
</dbReference>
<dbReference type="InterPro" id="IPR011611">
    <property type="entry name" value="PfkB_dom"/>
</dbReference>
<reference evidence="11" key="1">
    <citation type="submission" date="2020-08" db="EMBL/GenBank/DDBJ databases">
        <title>Genome public.</title>
        <authorList>
            <person name="Liu C."/>
            <person name="Sun Q."/>
        </authorList>
    </citation>
    <scope>NUCLEOTIDE SEQUENCE</scope>
    <source>
        <strain evidence="11">BX7</strain>
    </source>
</reference>
<organism evidence="11 12">
    <name type="scientific">Feifania hominis</name>
    <dbReference type="NCBI Taxonomy" id="2763660"/>
    <lineage>
        <taxon>Bacteria</taxon>
        <taxon>Bacillati</taxon>
        <taxon>Bacillota</taxon>
        <taxon>Clostridia</taxon>
        <taxon>Eubacteriales</taxon>
        <taxon>Feifaniaceae</taxon>
        <taxon>Feifania</taxon>
    </lineage>
</organism>
<dbReference type="Pfam" id="PF00294">
    <property type="entry name" value="PfkB"/>
    <property type="match status" value="1"/>
</dbReference>
<feature type="binding site" evidence="9">
    <location>
        <position position="285"/>
    </location>
    <ligand>
        <name>K(+)</name>
        <dbReference type="ChEBI" id="CHEBI:29103"/>
    </ligand>
</feature>
<feature type="domain" description="Carbohydrate kinase PfkB" evidence="10">
    <location>
        <begin position="2"/>
        <end position="289"/>
    </location>
</feature>
<feature type="binding site" evidence="9">
    <location>
        <begin position="11"/>
        <end position="13"/>
    </location>
    <ligand>
        <name>substrate</name>
    </ligand>
</feature>
<keyword evidence="1 9" id="KW-0808">Transferase</keyword>
<comment type="similarity">
    <text evidence="9">Belongs to the carbohydrate kinase PfkB family. Ribokinase subfamily.</text>
</comment>
<evidence type="ECO:0000256" key="6">
    <source>
        <dbReference type="ARBA" id="ARBA00022842"/>
    </source>
</evidence>
<dbReference type="Gene3D" id="3.40.1190.20">
    <property type="match status" value="1"/>
</dbReference>
<dbReference type="PANTHER" id="PTHR10584">
    <property type="entry name" value="SUGAR KINASE"/>
    <property type="match status" value="1"/>
</dbReference>
<dbReference type="InterPro" id="IPR011877">
    <property type="entry name" value="Ribokinase"/>
</dbReference>
<dbReference type="PRINTS" id="PR00990">
    <property type="entry name" value="RIBOKINASE"/>
</dbReference>
<dbReference type="AlphaFoldDB" id="A0A926DFL0"/>
<feature type="binding site" evidence="9">
    <location>
        <begin position="214"/>
        <end position="219"/>
    </location>
    <ligand>
        <name>ATP</name>
        <dbReference type="ChEBI" id="CHEBI:30616"/>
    </ligand>
</feature>
<dbReference type="GO" id="GO:0046872">
    <property type="term" value="F:metal ion binding"/>
    <property type="evidence" value="ECO:0007669"/>
    <property type="project" value="UniProtKB-KW"/>
</dbReference>
<dbReference type="HAMAP" id="MF_01987">
    <property type="entry name" value="Ribokinase"/>
    <property type="match status" value="1"/>
</dbReference>
<feature type="binding site" evidence="9">
    <location>
        <position position="246"/>
    </location>
    <ligand>
        <name>substrate</name>
    </ligand>
</feature>
<keyword evidence="12" id="KW-1185">Reference proteome</keyword>
<feature type="binding site" evidence="9">
    <location>
        <position position="240"/>
    </location>
    <ligand>
        <name>K(+)</name>
        <dbReference type="ChEBI" id="CHEBI:29103"/>
    </ligand>
</feature>
<feature type="binding site" evidence="9">
    <location>
        <position position="137"/>
    </location>
    <ligand>
        <name>substrate</name>
    </ligand>
</feature>
<proteinExistence type="inferred from homology"/>
<dbReference type="SUPFAM" id="SSF53613">
    <property type="entry name" value="Ribokinase-like"/>
    <property type="match status" value="1"/>
</dbReference>
<keyword evidence="5 9" id="KW-0067">ATP-binding</keyword>
<feature type="binding site" evidence="9">
    <location>
        <position position="181"/>
    </location>
    <ligand>
        <name>ATP</name>
        <dbReference type="ChEBI" id="CHEBI:30616"/>
    </ligand>
</feature>
<feature type="active site" description="Proton acceptor" evidence="9">
    <location>
        <position position="246"/>
    </location>
</feature>
<dbReference type="InterPro" id="IPR002139">
    <property type="entry name" value="Ribo/fructo_kinase"/>
</dbReference>
<evidence type="ECO:0000256" key="4">
    <source>
        <dbReference type="ARBA" id="ARBA00022777"/>
    </source>
</evidence>
<dbReference type="GO" id="GO:0005524">
    <property type="term" value="F:ATP binding"/>
    <property type="evidence" value="ECO:0007669"/>
    <property type="project" value="UniProtKB-UniRule"/>
</dbReference>
<feature type="binding site" evidence="9">
    <location>
        <position position="242"/>
    </location>
    <ligand>
        <name>K(+)</name>
        <dbReference type="ChEBI" id="CHEBI:29103"/>
    </ligand>
</feature>
<dbReference type="GO" id="GO:0004747">
    <property type="term" value="F:ribokinase activity"/>
    <property type="evidence" value="ECO:0007669"/>
    <property type="project" value="UniProtKB-UniRule"/>
</dbReference>
<comment type="caution">
    <text evidence="11">The sequence shown here is derived from an EMBL/GenBank/DDBJ whole genome shotgun (WGS) entry which is preliminary data.</text>
</comment>
<keyword evidence="9" id="KW-0963">Cytoplasm</keyword>
<comment type="catalytic activity">
    <reaction evidence="9">
        <text>D-ribose + ATP = D-ribose 5-phosphate + ADP + H(+)</text>
        <dbReference type="Rhea" id="RHEA:13697"/>
        <dbReference type="ChEBI" id="CHEBI:15378"/>
        <dbReference type="ChEBI" id="CHEBI:30616"/>
        <dbReference type="ChEBI" id="CHEBI:47013"/>
        <dbReference type="ChEBI" id="CHEBI:78346"/>
        <dbReference type="ChEBI" id="CHEBI:456216"/>
        <dbReference type="EC" id="2.7.1.15"/>
    </reaction>
</comment>
<evidence type="ECO:0000256" key="2">
    <source>
        <dbReference type="ARBA" id="ARBA00022723"/>
    </source>
</evidence>
<keyword evidence="6 9" id="KW-0460">Magnesium</keyword>
<feature type="binding site" evidence="9">
    <location>
        <begin position="39"/>
        <end position="43"/>
    </location>
    <ligand>
        <name>substrate</name>
    </ligand>
</feature>
<evidence type="ECO:0000313" key="11">
    <source>
        <dbReference type="EMBL" id="MBC8536951.1"/>
    </source>
</evidence>
<comment type="function">
    <text evidence="9">Catalyzes the phosphorylation of ribose at O-5 in a reaction requiring ATP and magnesium. The resulting D-ribose-5-phosphate can then be used either for sythesis of nucleotides, histidine, and tryptophan, or as a component of the pentose phosphate pathway.</text>
</comment>
<dbReference type="Proteomes" id="UP000620366">
    <property type="component" value="Unassembled WGS sequence"/>
</dbReference>
<feature type="binding site" evidence="9">
    <location>
        <position position="281"/>
    </location>
    <ligand>
        <name>K(+)</name>
        <dbReference type="ChEBI" id="CHEBI:29103"/>
    </ligand>
</feature>
<comment type="subcellular location">
    <subcellularLocation>
        <location evidence="9">Cytoplasm</location>
    </subcellularLocation>
</comment>
<name>A0A926DFL0_9FIRM</name>
<dbReference type="PANTHER" id="PTHR10584:SF166">
    <property type="entry name" value="RIBOKINASE"/>
    <property type="match status" value="1"/>
</dbReference>
<comment type="subunit">
    <text evidence="9">Homodimer.</text>
</comment>
<dbReference type="InterPro" id="IPR029056">
    <property type="entry name" value="Ribokinase-like"/>
</dbReference>
<comment type="caution">
    <text evidence="9">Lacks conserved residue(s) required for the propagation of feature annotation.</text>
</comment>
<keyword evidence="8 9" id="KW-0119">Carbohydrate metabolism</keyword>
<dbReference type="GO" id="GO:0019303">
    <property type="term" value="P:D-ribose catabolic process"/>
    <property type="evidence" value="ECO:0007669"/>
    <property type="project" value="UniProtKB-UniRule"/>
</dbReference>
<evidence type="ECO:0000259" key="10">
    <source>
        <dbReference type="Pfam" id="PF00294"/>
    </source>
</evidence>
<feature type="binding site" evidence="9">
    <location>
        <begin position="245"/>
        <end position="246"/>
    </location>
    <ligand>
        <name>ATP</name>
        <dbReference type="ChEBI" id="CHEBI:30616"/>
    </ligand>
</feature>
<feature type="binding site" evidence="9">
    <location>
        <position position="276"/>
    </location>
    <ligand>
        <name>K(+)</name>
        <dbReference type="ChEBI" id="CHEBI:29103"/>
    </ligand>
</feature>
<evidence type="ECO:0000313" key="12">
    <source>
        <dbReference type="Proteomes" id="UP000620366"/>
    </source>
</evidence>
<dbReference type="EC" id="2.7.1.15" evidence="9"/>
<evidence type="ECO:0000256" key="7">
    <source>
        <dbReference type="ARBA" id="ARBA00022958"/>
    </source>
</evidence>
<comment type="activity regulation">
    <text evidence="9">Activated by a monovalent cation that binds near, but not in, the active site. The most likely occupant of the site in vivo is potassium. Ion binding induces a conformational change that may alter substrate affinity.</text>
</comment>
<keyword evidence="3 9" id="KW-0547">Nucleotide-binding</keyword>
<evidence type="ECO:0000256" key="9">
    <source>
        <dbReference type="HAMAP-Rule" id="MF_01987"/>
    </source>
</evidence>
<accession>A0A926DFL0</accession>
<dbReference type="RefSeq" id="WP_249301034.1">
    <property type="nucleotide sequence ID" value="NZ_JACRSP010000004.1"/>
</dbReference>
<comment type="pathway">
    <text evidence="9">Carbohydrate metabolism; D-ribose degradation; D-ribose 5-phosphate from beta-D-ribopyranose: step 2/2.</text>
</comment>
<protein>
    <recommendedName>
        <fullName evidence="9">Ribokinase</fullName>
        <shortName evidence="9">RK</shortName>
        <ecNumber evidence="9">2.7.1.15</ecNumber>
    </recommendedName>
</protein>
<feature type="binding site" evidence="9">
    <location>
        <position position="279"/>
    </location>
    <ligand>
        <name>K(+)</name>
        <dbReference type="ChEBI" id="CHEBI:29103"/>
    </ligand>
</feature>
<gene>
    <name evidence="9" type="primary">rbsK</name>
    <name evidence="11" type="ORF">H8695_09660</name>
</gene>
<dbReference type="EMBL" id="JACRSP010000004">
    <property type="protein sequence ID" value="MBC8536951.1"/>
    <property type="molecule type" value="Genomic_DNA"/>
</dbReference>
<sequence length="300" mass="32215">MSQILNFGSLNNDKTYHVHDFVKAGETILAQSYDLFCGGKGLNQSIAVARAGEPVYHAGAVGNDGGELKSMLESSGVNLSYLQTLDGPSGHALIQINDKGQNCIIVHSGTNHQLTRDYIDGVLAHFGEGDFLVLQNEINEVGYIMRRANERGMKIVFNPSPVTRELCESYPLELVDYFILNEIEGATLAGGGETDEEILQGLKKRFPRAAVVLTVGKRGVLYYDGENRFAHGIYDVPVVDTTAAGDTFCGYFVASVAQGVTADEALRRASIASSIAVSRPGAAPSIPTREEVLAFQGALV</sequence>
<evidence type="ECO:0000256" key="5">
    <source>
        <dbReference type="ARBA" id="ARBA00022840"/>
    </source>
</evidence>
<keyword evidence="2 9" id="KW-0479">Metal-binding</keyword>